<evidence type="ECO:0008006" key="3">
    <source>
        <dbReference type="Google" id="ProtNLM"/>
    </source>
</evidence>
<dbReference type="Gene3D" id="3.40.190.10">
    <property type="entry name" value="Periplasmic binding protein-like II"/>
    <property type="match status" value="2"/>
</dbReference>
<evidence type="ECO:0000313" key="2">
    <source>
        <dbReference type="Proteomes" id="UP000195062"/>
    </source>
</evidence>
<protein>
    <recommendedName>
        <fullName evidence="3">LysR family transcriptional regulator</fullName>
    </recommendedName>
</protein>
<accession>A0A251XIY9</accession>
<name>A0A251XIY9_CLAMM</name>
<reference evidence="1 2" key="1">
    <citation type="submission" date="2016-08" db="EMBL/GenBank/DDBJ databases">
        <title>Genome sequence of Clavibacter michiganensis subsp. michiganensis strain CASJ007.</title>
        <authorList>
            <person name="Thapa S.P."/>
            <person name="Coaker G."/>
        </authorList>
    </citation>
    <scope>NUCLEOTIDE SEQUENCE [LARGE SCALE GENOMIC DNA]</scope>
    <source>
        <strain evidence="1">CASJ007</strain>
    </source>
</reference>
<proteinExistence type="predicted"/>
<evidence type="ECO:0000313" key="1">
    <source>
        <dbReference type="EMBL" id="OUE03366.1"/>
    </source>
</evidence>
<gene>
    <name evidence="1" type="ORF">CMMCAS07_00355</name>
</gene>
<keyword evidence="2" id="KW-1185">Reference proteome</keyword>
<comment type="caution">
    <text evidence="1">The sequence shown here is derived from an EMBL/GenBank/DDBJ whole genome shotgun (WGS) entry which is preliminary data.</text>
</comment>
<dbReference type="AlphaFoldDB" id="A0A251XIY9"/>
<sequence>MTERLIDGGVPLRAHRLPFDLPGVQVDQRWHRRADADPASRWLRRALDAVAVDVAAARRRR</sequence>
<organism evidence="1 2">
    <name type="scientific">Clavibacter michiganensis subsp. michiganensis</name>
    <dbReference type="NCBI Taxonomy" id="33013"/>
    <lineage>
        <taxon>Bacteria</taxon>
        <taxon>Bacillati</taxon>
        <taxon>Actinomycetota</taxon>
        <taxon>Actinomycetes</taxon>
        <taxon>Micrococcales</taxon>
        <taxon>Microbacteriaceae</taxon>
        <taxon>Clavibacter</taxon>
    </lineage>
</organism>
<dbReference type="EMBL" id="MDHH01000001">
    <property type="protein sequence ID" value="OUE03366.1"/>
    <property type="molecule type" value="Genomic_DNA"/>
</dbReference>
<dbReference type="Proteomes" id="UP000195062">
    <property type="component" value="Unassembled WGS sequence"/>
</dbReference>